<dbReference type="EMBL" id="PYMB01000003">
    <property type="protein sequence ID" value="PSW13403.1"/>
    <property type="molecule type" value="Genomic_DNA"/>
</dbReference>
<dbReference type="PANTHER" id="PTHR35008:SF8">
    <property type="entry name" value="ALCOHOL DEHYDROGENASE CYTOCHROME C SUBUNIT"/>
    <property type="match status" value="1"/>
</dbReference>
<dbReference type="Pfam" id="PF13442">
    <property type="entry name" value="Cytochrome_CBB3"/>
    <property type="match status" value="1"/>
</dbReference>
<name>A0A2T3NFQ3_9GAMM</name>
<dbReference type="RefSeq" id="WP_107298223.1">
    <property type="nucleotide sequence ID" value="NZ_PYMB01000003.1"/>
</dbReference>
<evidence type="ECO:0000313" key="9">
    <source>
        <dbReference type="EMBL" id="PSW13403.1"/>
    </source>
</evidence>
<dbReference type="InterPro" id="IPR008168">
    <property type="entry name" value="Cyt_C_IC"/>
</dbReference>
<evidence type="ECO:0000256" key="5">
    <source>
        <dbReference type="ARBA" id="ARBA00023004"/>
    </source>
</evidence>
<evidence type="ECO:0000256" key="2">
    <source>
        <dbReference type="ARBA" id="ARBA00022617"/>
    </source>
</evidence>
<protein>
    <submittedName>
        <fullName evidence="9">Cytochrome C</fullName>
    </submittedName>
</protein>
<dbReference type="InterPro" id="IPR009056">
    <property type="entry name" value="Cyt_c-like_dom"/>
</dbReference>
<dbReference type="Proteomes" id="UP000241346">
    <property type="component" value="Unassembled WGS sequence"/>
</dbReference>
<keyword evidence="3 6" id="KW-0479">Metal-binding</keyword>
<sequence length="124" mass="13621">MKRSRVNLIITAIILLASSMVYAIVANYPYTAVDIENGQSQYLANCVFCHGDKGHGDGTVAIALEVKPDNIFDELKNPFSLKIELIQSVLEGDNGQEGKMPAFGHTLSKEDINDIFAYIESVNE</sequence>
<feature type="chain" id="PRO_5015675078" evidence="7">
    <location>
        <begin position="24"/>
        <end position="124"/>
    </location>
</feature>
<feature type="signal peptide" evidence="7">
    <location>
        <begin position="1"/>
        <end position="23"/>
    </location>
</feature>
<accession>A0A2T3NFQ3</accession>
<proteinExistence type="predicted"/>
<dbReference type="GO" id="GO:0020037">
    <property type="term" value="F:heme binding"/>
    <property type="evidence" value="ECO:0007669"/>
    <property type="project" value="InterPro"/>
</dbReference>
<keyword evidence="4" id="KW-0249">Electron transport</keyword>
<organism evidence="9 10">
    <name type="scientific">Photobacterium rosenbergii</name>
    <dbReference type="NCBI Taxonomy" id="294936"/>
    <lineage>
        <taxon>Bacteria</taxon>
        <taxon>Pseudomonadati</taxon>
        <taxon>Pseudomonadota</taxon>
        <taxon>Gammaproteobacteria</taxon>
        <taxon>Vibrionales</taxon>
        <taxon>Vibrionaceae</taxon>
        <taxon>Photobacterium</taxon>
    </lineage>
</organism>
<dbReference type="PRINTS" id="PR00605">
    <property type="entry name" value="CYTCHROMECIC"/>
</dbReference>
<dbReference type="OrthoDB" id="9811281at2"/>
<dbReference type="SUPFAM" id="SSF46626">
    <property type="entry name" value="Cytochrome c"/>
    <property type="match status" value="1"/>
</dbReference>
<gene>
    <name evidence="9" type="ORF">C9J01_11230</name>
</gene>
<evidence type="ECO:0000256" key="4">
    <source>
        <dbReference type="ARBA" id="ARBA00022982"/>
    </source>
</evidence>
<dbReference type="GO" id="GO:0005506">
    <property type="term" value="F:iron ion binding"/>
    <property type="evidence" value="ECO:0007669"/>
    <property type="project" value="InterPro"/>
</dbReference>
<comment type="caution">
    <text evidence="9">The sequence shown here is derived from an EMBL/GenBank/DDBJ whole genome shotgun (WGS) entry which is preliminary data.</text>
</comment>
<reference evidence="9 10" key="1">
    <citation type="submission" date="2018-03" db="EMBL/GenBank/DDBJ databases">
        <title>Whole genome sequencing of Histamine producing bacteria.</title>
        <authorList>
            <person name="Butler K."/>
        </authorList>
    </citation>
    <scope>NUCLEOTIDE SEQUENCE [LARGE SCALE GENOMIC DNA]</scope>
    <source>
        <strain evidence="9 10">DSM 19138</strain>
    </source>
</reference>
<dbReference type="PANTHER" id="PTHR35008">
    <property type="entry name" value="BLL4482 PROTEIN-RELATED"/>
    <property type="match status" value="1"/>
</dbReference>
<dbReference type="AlphaFoldDB" id="A0A2T3NFQ3"/>
<evidence type="ECO:0000256" key="1">
    <source>
        <dbReference type="ARBA" id="ARBA00022448"/>
    </source>
</evidence>
<dbReference type="Gene3D" id="1.10.760.10">
    <property type="entry name" value="Cytochrome c-like domain"/>
    <property type="match status" value="1"/>
</dbReference>
<evidence type="ECO:0000256" key="3">
    <source>
        <dbReference type="ARBA" id="ARBA00022723"/>
    </source>
</evidence>
<keyword evidence="2 6" id="KW-0349">Heme</keyword>
<evidence type="ECO:0000256" key="7">
    <source>
        <dbReference type="SAM" id="SignalP"/>
    </source>
</evidence>
<evidence type="ECO:0000313" key="10">
    <source>
        <dbReference type="Proteomes" id="UP000241346"/>
    </source>
</evidence>
<evidence type="ECO:0000259" key="8">
    <source>
        <dbReference type="PROSITE" id="PS51007"/>
    </source>
</evidence>
<dbReference type="InterPro" id="IPR036909">
    <property type="entry name" value="Cyt_c-like_dom_sf"/>
</dbReference>
<keyword evidence="7" id="KW-0732">Signal</keyword>
<dbReference type="GO" id="GO:0009055">
    <property type="term" value="F:electron transfer activity"/>
    <property type="evidence" value="ECO:0007669"/>
    <property type="project" value="InterPro"/>
</dbReference>
<evidence type="ECO:0000256" key="6">
    <source>
        <dbReference type="PROSITE-ProRule" id="PRU00433"/>
    </source>
</evidence>
<feature type="domain" description="Cytochrome c" evidence="8">
    <location>
        <begin position="33"/>
        <end position="123"/>
    </location>
</feature>
<keyword evidence="5 6" id="KW-0408">Iron</keyword>
<dbReference type="InterPro" id="IPR051459">
    <property type="entry name" value="Cytochrome_c-type_DH"/>
</dbReference>
<keyword evidence="1" id="KW-0813">Transport</keyword>
<dbReference type="PROSITE" id="PS51007">
    <property type="entry name" value="CYTC"/>
    <property type="match status" value="1"/>
</dbReference>